<evidence type="ECO:0000259" key="11">
    <source>
        <dbReference type="PROSITE" id="PS52002"/>
    </source>
</evidence>
<dbReference type="GO" id="GO:0005685">
    <property type="term" value="C:U1 snRNP"/>
    <property type="evidence" value="ECO:0007669"/>
    <property type="project" value="TreeGrafter"/>
</dbReference>
<keyword evidence="8" id="KW-0687">Ribonucleoprotein</keyword>
<dbReference type="Pfam" id="PF01423">
    <property type="entry name" value="LSM"/>
    <property type="match status" value="1"/>
</dbReference>
<dbReference type="PROSITE" id="PS52002">
    <property type="entry name" value="SM"/>
    <property type="match status" value="1"/>
</dbReference>
<evidence type="ECO:0000256" key="5">
    <source>
        <dbReference type="ARBA" id="ARBA00022884"/>
    </source>
</evidence>
<dbReference type="Gene3D" id="2.30.30.100">
    <property type="match status" value="1"/>
</dbReference>
<dbReference type="GO" id="GO:0071013">
    <property type="term" value="C:catalytic step 2 spliceosome"/>
    <property type="evidence" value="ECO:0007669"/>
    <property type="project" value="TreeGrafter"/>
</dbReference>
<organism evidence="12 13">
    <name type="scientific">Lachancea mirantina</name>
    <dbReference type="NCBI Taxonomy" id="1230905"/>
    <lineage>
        <taxon>Eukaryota</taxon>
        <taxon>Fungi</taxon>
        <taxon>Dikarya</taxon>
        <taxon>Ascomycota</taxon>
        <taxon>Saccharomycotina</taxon>
        <taxon>Saccharomycetes</taxon>
        <taxon>Saccharomycetales</taxon>
        <taxon>Saccharomycetaceae</taxon>
        <taxon>Lachancea</taxon>
    </lineage>
</organism>
<protein>
    <recommendedName>
        <fullName evidence="9">Sm protein F</fullName>
    </recommendedName>
</protein>
<dbReference type="CDD" id="cd01722">
    <property type="entry name" value="Sm_F"/>
    <property type="match status" value="1"/>
</dbReference>
<evidence type="ECO:0000256" key="1">
    <source>
        <dbReference type="ARBA" id="ARBA00004123"/>
    </source>
</evidence>
<dbReference type="InterPro" id="IPR047575">
    <property type="entry name" value="Sm"/>
</dbReference>
<keyword evidence="3" id="KW-0507">mRNA processing</keyword>
<comment type="similarity">
    <text evidence="2">Belongs to the snRNP Sm proteins family. SmF/LSm6 subfamily.</text>
</comment>
<keyword evidence="13" id="KW-1185">Reference proteome</keyword>
<dbReference type="InterPro" id="IPR010920">
    <property type="entry name" value="LSM_dom_sf"/>
</dbReference>
<evidence type="ECO:0000313" key="12">
    <source>
        <dbReference type="EMBL" id="SCU91239.1"/>
    </source>
</evidence>
<feature type="domain" description="Sm" evidence="11">
    <location>
        <begin position="8"/>
        <end position="81"/>
    </location>
</feature>
<dbReference type="InterPro" id="IPR034100">
    <property type="entry name" value="Sm_F"/>
</dbReference>
<sequence length="114" mass="12556">MTELAPINPKPFLRELIDRQIVVALKFNKTQYRGTLVSTDNYFNVQLRGAEEFIDGTSRGVLGDVFVRCNNVLWIGEAEPEQATEQATEQAAEQTTAPVLAATTAPESAVESQE</sequence>
<dbReference type="FunFam" id="2.30.30.100:FF:000070">
    <property type="entry name" value="Small nuclear ribonucleoprotein F"/>
    <property type="match status" value="1"/>
</dbReference>
<dbReference type="PANTHER" id="PTHR11021">
    <property type="entry name" value="SMALL NUCLEAR RIBONUCLEOPROTEIN F SNRNP-F"/>
    <property type="match status" value="1"/>
</dbReference>
<keyword evidence="7" id="KW-0539">Nucleus</keyword>
<evidence type="ECO:0000256" key="8">
    <source>
        <dbReference type="ARBA" id="ARBA00023274"/>
    </source>
</evidence>
<dbReference type="GO" id="GO:0000398">
    <property type="term" value="P:mRNA splicing, via spliceosome"/>
    <property type="evidence" value="ECO:0007669"/>
    <property type="project" value="InterPro"/>
</dbReference>
<name>A0A1G4JL32_9SACH</name>
<gene>
    <name evidence="12" type="ORF">LAMI_0E05204G</name>
</gene>
<dbReference type="EMBL" id="LT598465">
    <property type="protein sequence ID" value="SCU91239.1"/>
    <property type="molecule type" value="Genomic_DNA"/>
</dbReference>
<comment type="subcellular location">
    <subcellularLocation>
        <location evidence="1">Nucleus</location>
    </subcellularLocation>
</comment>
<dbReference type="STRING" id="1230905.A0A1G4JL32"/>
<proteinExistence type="inferred from homology"/>
<dbReference type="SMART" id="SM00651">
    <property type="entry name" value="Sm"/>
    <property type="match status" value="1"/>
</dbReference>
<dbReference type="SUPFAM" id="SSF50182">
    <property type="entry name" value="Sm-like ribonucleoproteins"/>
    <property type="match status" value="1"/>
</dbReference>
<keyword evidence="6" id="KW-0508">mRNA splicing</keyword>
<evidence type="ECO:0000313" key="13">
    <source>
        <dbReference type="Proteomes" id="UP000191024"/>
    </source>
</evidence>
<evidence type="ECO:0000256" key="4">
    <source>
        <dbReference type="ARBA" id="ARBA00022728"/>
    </source>
</evidence>
<reference evidence="12 13" key="1">
    <citation type="submission" date="2016-03" db="EMBL/GenBank/DDBJ databases">
        <authorList>
            <person name="Devillers H."/>
        </authorList>
    </citation>
    <scope>NUCLEOTIDE SEQUENCE [LARGE SCALE GENOMIC DNA]</scope>
    <source>
        <strain evidence="12">CBS 11717</strain>
    </source>
</reference>
<dbReference type="PANTHER" id="PTHR11021:SF0">
    <property type="entry name" value="SMALL NUCLEAR RIBONUCLEOPROTEIN F"/>
    <property type="match status" value="1"/>
</dbReference>
<evidence type="ECO:0000256" key="10">
    <source>
        <dbReference type="SAM" id="MobiDB-lite"/>
    </source>
</evidence>
<dbReference type="OrthoDB" id="409625at2759"/>
<feature type="region of interest" description="Disordered" evidence="10">
    <location>
        <begin position="80"/>
        <end position="114"/>
    </location>
</feature>
<evidence type="ECO:0000256" key="6">
    <source>
        <dbReference type="ARBA" id="ARBA00023187"/>
    </source>
</evidence>
<evidence type="ECO:0000256" key="9">
    <source>
        <dbReference type="ARBA" id="ARBA00030144"/>
    </source>
</evidence>
<dbReference type="InterPro" id="IPR001163">
    <property type="entry name" value="Sm_dom_euk/arc"/>
</dbReference>
<dbReference type="InterPro" id="IPR016487">
    <property type="entry name" value="Lsm6/sSmF"/>
</dbReference>
<evidence type="ECO:0000256" key="7">
    <source>
        <dbReference type="ARBA" id="ARBA00023242"/>
    </source>
</evidence>
<evidence type="ECO:0000256" key="2">
    <source>
        <dbReference type="ARBA" id="ARBA00007927"/>
    </source>
</evidence>
<dbReference type="GO" id="GO:0003723">
    <property type="term" value="F:RNA binding"/>
    <property type="evidence" value="ECO:0007669"/>
    <property type="project" value="UniProtKB-KW"/>
</dbReference>
<keyword evidence="4" id="KW-0747">Spliceosome</keyword>
<dbReference type="Proteomes" id="UP000191024">
    <property type="component" value="Chromosome E"/>
</dbReference>
<feature type="compositionally biased region" description="Low complexity" evidence="10">
    <location>
        <begin position="81"/>
        <end position="106"/>
    </location>
</feature>
<dbReference type="AlphaFoldDB" id="A0A1G4JL32"/>
<dbReference type="GO" id="GO:0034715">
    <property type="term" value="C:pICln-Sm protein complex"/>
    <property type="evidence" value="ECO:0007669"/>
    <property type="project" value="TreeGrafter"/>
</dbReference>
<evidence type="ECO:0000256" key="3">
    <source>
        <dbReference type="ARBA" id="ARBA00022664"/>
    </source>
</evidence>
<accession>A0A1G4JL32</accession>
<keyword evidence="5" id="KW-0694">RNA-binding</keyword>